<dbReference type="GO" id="GO:0000028">
    <property type="term" value="P:ribosomal small subunit assembly"/>
    <property type="evidence" value="ECO:0007669"/>
    <property type="project" value="TreeGrafter"/>
</dbReference>
<dbReference type="NCBIfam" id="TIGR00436">
    <property type="entry name" value="era"/>
    <property type="match status" value="1"/>
</dbReference>
<name>A0A5J6RIB4_9BACT</name>
<dbReference type="OrthoDB" id="9805918at2"/>
<dbReference type="SUPFAM" id="SSF54814">
    <property type="entry name" value="Prokaryotic type KH domain (KH-domain type II)"/>
    <property type="match status" value="1"/>
</dbReference>
<evidence type="ECO:0000256" key="4">
    <source>
        <dbReference type="ARBA" id="ARBA00022884"/>
    </source>
</evidence>
<dbReference type="Gene3D" id="3.30.300.20">
    <property type="match status" value="1"/>
</dbReference>
<dbReference type="InterPro" id="IPR004044">
    <property type="entry name" value="KH_dom_type_2"/>
</dbReference>
<dbReference type="Pfam" id="PF07650">
    <property type="entry name" value="KH_2"/>
    <property type="match status" value="1"/>
</dbReference>
<evidence type="ECO:0000256" key="3">
    <source>
        <dbReference type="ARBA" id="ARBA00022741"/>
    </source>
</evidence>
<dbReference type="InterPro" id="IPR030388">
    <property type="entry name" value="G_ERA_dom"/>
</dbReference>
<keyword evidence="3 6" id="KW-0547">Nucleotide-binding</keyword>
<feature type="binding site" evidence="6">
    <location>
        <begin position="58"/>
        <end position="62"/>
    </location>
    <ligand>
        <name>GTP</name>
        <dbReference type="ChEBI" id="CHEBI:37565"/>
    </ligand>
</feature>
<dbReference type="Proteomes" id="UP000509513">
    <property type="component" value="Chromosome"/>
</dbReference>
<gene>
    <name evidence="6 9" type="primary">era</name>
    <name evidence="9" type="ORF">ACBT_1787</name>
</gene>
<dbReference type="InterPro" id="IPR009019">
    <property type="entry name" value="KH_sf_prok-type"/>
</dbReference>
<dbReference type="CDD" id="cd04163">
    <property type="entry name" value="Era"/>
    <property type="match status" value="1"/>
</dbReference>
<dbReference type="InterPro" id="IPR005225">
    <property type="entry name" value="Small_GTP-bd"/>
</dbReference>
<dbReference type="EMBL" id="CP054051">
    <property type="protein sequence ID" value="QKJ27684.1"/>
    <property type="molecule type" value="Genomic_DNA"/>
</dbReference>
<dbReference type="PROSITE" id="PS51713">
    <property type="entry name" value="G_ERA"/>
    <property type="match status" value="1"/>
</dbReference>
<dbReference type="GO" id="GO:0043024">
    <property type="term" value="F:ribosomal small subunit binding"/>
    <property type="evidence" value="ECO:0007669"/>
    <property type="project" value="TreeGrafter"/>
</dbReference>
<comment type="subcellular location">
    <subcellularLocation>
        <location evidence="6">Cytoplasm</location>
    </subcellularLocation>
    <subcellularLocation>
        <location evidence="6">Cell membrane</location>
        <topology evidence="6">Peripheral membrane protein</topology>
    </subcellularLocation>
</comment>
<keyword evidence="6" id="KW-0699">rRNA-binding</keyword>
<dbReference type="NCBIfam" id="NF000908">
    <property type="entry name" value="PRK00089.1"/>
    <property type="match status" value="1"/>
</dbReference>
<evidence type="ECO:0000256" key="5">
    <source>
        <dbReference type="ARBA" id="ARBA00023134"/>
    </source>
</evidence>
<dbReference type="PROSITE" id="PS50823">
    <property type="entry name" value="KH_TYPE_2"/>
    <property type="match status" value="1"/>
</dbReference>
<feature type="binding site" evidence="6">
    <location>
        <begin position="11"/>
        <end position="18"/>
    </location>
    <ligand>
        <name>GTP</name>
        <dbReference type="ChEBI" id="CHEBI:37565"/>
    </ligand>
</feature>
<dbReference type="InterPro" id="IPR027417">
    <property type="entry name" value="P-loop_NTPase"/>
</dbReference>
<keyword evidence="6" id="KW-0690">Ribosome biogenesis</keyword>
<dbReference type="GO" id="GO:0070181">
    <property type="term" value="F:small ribosomal subunit rRNA binding"/>
    <property type="evidence" value="ECO:0007669"/>
    <property type="project" value="UniProtKB-UniRule"/>
</dbReference>
<dbReference type="PANTHER" id="PTHR42698:SF1">
    <property type="entry name" value="GTPASE ERA, MITOCHONDRIAL"/>
    <property type="match status" value="1"/>
</dbReference>
<dbReference type="GO" id="GO:0003924">
    <property type="term" value="F:GTPase activity"/>
    <property type="evidence" value="ECO:0007669"/>
    <property type="project" value="UniProtKB-UniRule"/>
</dbReference>
<feature type="region of interest" description="G2" evidence="7">
    <location>
        <begin position="37"/>
        <end position="41"/>
    </location>
</feature>
<comment type="function">
    <text evidence="6">An essential GTPase that binds both GDP and GTP, with rapid nucleotide exchange. Plays a role in 16S rRNA processing and 30S ribosomal subunit biogenesis and possibly also in cell cycle regulation and energy metabolism.</text>
</comment>
<keyword evidence="6" id="KW-1003">Cell membrane</keyword>
<dbReference type="HAMAP" id="MF_00367">
    <property type="entry name" value="GTPase_Era"/>
    <property type="match status" value="1"/>
</dbReference>
<feature type="region of interest" description="G1" evidence="7">
    <location>
        <begin position="11"/>
        <end position="18"/>
    </location>
</feature>
<evidence type="ECO:0000256" key="2">
    <source>
        <dbReference type="ARBA" id="ARBA00020484"/>
    </source>
</evidence>
<dbReference type="GO" id="GO:0005829">
    <property type="term" value="C:cytosol"/>
    <property type="evidence" value="ECO:0007669"/>
    <property type="project" value="TreeGrafter"/>
</dbReference>
<dbReference type="AlphaFoldDB" id="A0A5J6RIB4"/>
<comment type="similarity">
    <text evidence="1 6 7 8">Belongs to the TRAFAC class TrmE-Era-EngA-EngB-Septin-like GTPase superfamily. Era GTPase family.</text>
</comment>
<keyword evidence="6" id="KW-0963">Cytoplasm</keyword>
<dbReference type="GO" id="GO:0005886">
    <property type="term" value="C:plasma membrane"/>
    <property type="evidence" value="ECO:0007669"/>
    <property type="project" value="UniProtKB-SubCell"/>
</dbReference>
<sequence>MTKCGYVSVVGRPNAGKSSLLNWLVGEKIAMVSHKANATRKRSNIIVMHEDDQIIFVDTPGIHETEKLLNQFMLEEALRAMGDCDLILFLAPVTDSLKYYEDFLEKNKKNTKHILLLTKIDFVNNDELMAKLKEYEKYSDKYEAIIPISIKKATKKADILDEVVKYLPEHPYLFDPEIMTTEHLRDIYKEFIRESIFENISDEIPYETDVIVNKVEEKPNVDVIKATIIVQKDTQKGMIIGQNATAIKRIGKAARIKIEKLSGKKCYLELFVSIKKNWTKNKDALKSMGYDMEIQ</sequence>
<dbReference type="Pfam" id="PF01926">
    <property type="entry name" value="MMR_HSR1"/>
    <property type="match status" value="1"/>
</dbReference>
<evidence type="ECO:0000256" key="6">
    <source>
        <dbReference type="HAMAP-Rule" id="MF_00367"/>
    </source>
</evidence>
<dbReference type="RefSeq" id="WP_024774756.1">
    <property type="nucleotide sequence ID" value="NZ_CP043857.1"/>
</dbReference>
<dbReference type="InterPro" id="IPR015946">
    <property type="entry name" value="KH_dom-like_a/b"/>
</dbReference>
<dbReference type="InterPro" id="IPR006073">
    <property type="entry name" value="GTP-bd"/>
</dbReference>
<evidence type="ECO:0000313" key="10">
    <source>
        <dbReference type="Proteomes" id="UP000509513"/>
    </source>
</evidence>
<keyword evidence="6" id="KW-0472">Membrane</keyword>
<dbReference type="Gene3D" id="3.40.50.300">
    <property type="entry name" value="P-loop containing nucleotide triphosphate hydrolases"/>
    <property type="match status" value="1"/>
</dbReference>
<protein>
    <recommendedName>
        <fullName evidence="2 6">GTPase Era</fullName>
    </recommendedName>
</protein>
<dbReference type="KEGG" id="acib:ACBT_1787"/>
<keyword evidence="5 6" id="KW-0342">GTP-binding</keyword>
<dbReference type="NCBIfam" id="TIGR00231">
    <property type="entry name" value="small_GTP"/>
    <property type="match status" value="1"/>
</dbReference>
<feature type="region of interest" description="G3" evidence="7">
    <location>
        <begin position="58"/>
        <end position="61"/>
    </location>
</feature>
<reference evidence="9 10" key="1">
    <citation type="submission" date="2020-05" db="EMBL/GenBank/DDBJ databases">
        <title>Complete genome sequencing of Campylobacter and Arcobacter type strains.</title>
        <authorList>
            <person name="Miller W.G."/>
            <person name="Yee E."/>
        </authorList>
    </citation>
    <scope>NUCLEOTIDE SEQUENCE [LARGE SCALE GENOMIC DNA]</scope>
    <source>
        <strain evidence="9 10">LMG 21996</strain>
    </source>
</reference>
<dbReference type="CDD" id="cd22534">
    <property type="entry name" value="KH-II_Era"/>
    <property type="match status" value="1"/>
</dbReference>
<feature type="region of interest" description="G5" evidence="7">
    <location>
        <begin position="148"/>
        <end position="150"/>
    </location>
</feature>
<evidence type="ECO:0000313" key="9">
    <source>
        <dbReference type="EMBL" id="QKJ27684.1"/>
    </source>
</evidence>
<evidence type="ECO:0000256" key="7">
    <source>
        <dbReference type="PROSITE-ProRule" id="PRU01050"/>
    </source>
</evidence>
<feature type="region of interest" description="G4" evidence="7">
    <location>
        <begin position="118"/>
        <end position="121"/>
    </location>
</feature>
<dbReference type="SUPFAM" id="SSF52540">
    <property type="entry name" value="P-loop containing nucleoside triphosphate hydrolases"/>
    <property type="match status" value="1"/>
</dbReference>
<dbReference type="InterPro" id="IPR005662">
    <property type="entry name" value="GTPase_Era-like"/>
</dbReference>
<accession>A0A5J6RIB4</accession>
<evidence type="ECO:0000256" key="1">
    <source>
        <dbReference type="ARBA" id="ARBA00007921"/>
    </source>
</evidence>
<dbReference type="GO" id="GO:0005525">
    <property type="term" value="F:GTP binding"/>
    <property type="evidence" value="ECO:0007669"/>
    <property type="project" value="UniProtKB-UniRule"/>
</dbReference>
<comment type="subunit">
    <text evidence="6">Monomer.</text>
</comment>
<organism evidence="9 10">
    <name type="scientific">Aliarcobacter cibarius</name>
    <dbReference type="NCBI Taxonomy" id="255507"/>
    <lineage>
        <taxon>Bacteria</taxon>
        <taxon>Pseudomonadati</taxon>
        <taxon>Campylobacterota</taxon>
        <taxon>Epsilonproteobacteria</taxon>
        <taxon>Campylobacterales</taxon>
        <taxon>Arcobacteraceae</taxon>
        <taxon>Aliarcobacter</taxon>
    </lineage>
</organism>
<evidence type="ECO:0000256" key="8">
    <source>
        <dbReference type="RuleBase" id="RU003761"/>
    </source>
</evidence>
<proteinExistence type="inferred from homology"/>
<feature type="binding site" evidence="6">
    <location>
        <begin position="118"/>
        <end position="121"/>
    </location>
    <ligand>
        <name>GTP</name>
        <dbReference type="ChEBI" id="CHEBI:37565"/>
    </ligand>
</feature>
<keyword evidence="4 6" id="KW-0694">RNA-binding</keyword>
<dbReference type="PANTHER" id="PTHR42698">
    <property type="entry name" value="GTPASE ERA"/>
    <property type="match status" value="1"/>
</dbReference>